<name>A0A8J8M7V0_9FIRM</name>
<protein>
    <submittedName>
        <fullName evidence="1">Uncharacterized protein</fullName>
    </submittedName>
</protein>
<dbReference type="RefSeq" id="WP_212692052.1">
    <property type="nucleotide sequence ID" value="NZ_CP058561.1"/>
</dbReference>
<dbReference type="EMBL" id="CP058561">
    <property type="protein sequence ID" value="QUH27735.1"/>
    <property type="molecule type" value="Genomic_DNA"/>
</dbReference>
<dbReference type="Proteomes" id="UP000677305">
    <property type="component" value="Chromosome"/>
</dbReference>
<dbReference type="AlphaFoldDB" id="A0A8J8M7V0"/>
<gene>
    <name evidence="1" type="ORF">HYG85_01900</name>
</gene>
<evidence type="ECO:0000313" key="2">
    <source>
        <dbReference type="Proteomes" id="UP000677305"/>
    </source>
</evidence>
<dbReference type="KEGG" id="vgu:HYG85_01900"/>
<reference evidence="1 2" key="1">
    <citation type="submission" date="2020-07" db="EMBL/GenBank/DDBJ databases">
        <title>Vallitalea guaymasensis genome.</title>
        <authorList>
            <person name="Postec A."/>
        </authorList>
    </citation>
    <scope>NUCLEOTIDE SEQUENCE [LARGE SCALE GENOMIC DNA]</scope>
    <source>
        <strain evidence="1 2">Ra1766G1</strain>
    </source>
</reference>
<accession>A0A8J8M7V0</accession>
<sequence length="96" mass="11412">MKVEYDKIINKIIEDLIGYAYEAIINNDEEFREMEKKLCVHSKKMKDVLNHLDSSDRKVIEEYMEQVQCINGEYNNKIYVQGVKDCVKALKFFEVI</sequence>
<proteinExistence type="predicted"/>
<evidence type="ECO:0000313" key="1">
    <source>
        <dbReference type="EMBL" id="QUH27735.1"/>
    </source>
</evidence>
<organism evidence="1 2">
    <name type="scientific">Vallitalea guaymasensis</name>
    <dbReference type="NCBI Taxonomy" id="1185412"/>
    <lineage>
        <taxon>Bacteria</taxon>
        <taxon>Bacillati</taxon>
        <taxon>Bacillota</taxon>
        <taxon>Clostridia</taxon>
        <taxon>Lachnospirales</taxon>
        <taxon>Vallitaleaceae</taxon>
        <taxon>Vallitalea</taxon>
    </lineage>
</organism>
<keyword evidence="2" id="KW-1185">Reference proteome</keyword>